<dbReference type="PROSITE" id="PS51644">
    <property type="entry name" value="HTH_OST"/>
    <property type="match status" value="1"/>
</dbReference>
<dbReference type="InterPro" id="IPR041966">
    <property type="entry name" value="LOTUS-like"/>
</dbReference>
<reference evidence="2 3" key="1">
    <citation type="submission" date="2014-02" db="EMBL/GenBank/DDBJ databases">
        <authorList>
            <person name="Sears C."/>
            <person name="Carroll K."/>
            <person name="Sack B.R."/>
            <person name="Qadri F."/>
            <person name="Myers L.L."/>
            <person name="Chung G.-T."/>
            <person name="Escheverria P."/>
            <person name="Fraser C.M."/>
            <person name="Sadzewicz L."/>
            <person name="Shefchek K.A."/>
            <person name="Tallon L."/>
            <person name="Das S.P."/>
            <person name="Daugherty S."/>
            <person name="Mongodin E.F."/>
        </authorList>
    </citation>
    <scope>NUCLEOTIDE SEQUENCE [LARGE SCALE GENOMIC DNA]</scope>
    <source>
        <strain evidence="3">3998T(B)3</strain>
    </source>
</reference>
<dbReference type="CDD" id="cd10146">
    <property type="entry name" value="LabA_like_C"/>
    <property type="match status" value="1"/>
</dbReference>
<dbReference type="EMBL" id="JGDB01000296">
    <property type="protein sequence ID" value="EXY88147.1"/>
    <property type="molecule type" value="Genomic_DNA"/>
</dbReference>
<name>A0A015U0E5_BACFG</name>
<dbReference type="Proteomes" id="UP000020773">
    <property type="component" value="Unassembled WGS sequence"/>
</dbReference>
<protein>
    <submittedName>
        <fullName evidence="2">OST-HTH/LOTUS domain protein</fullName>
    </submittedName>
</protein>
<organism evidence="2 3">
    <name type="scientific">Bacteroides fragilis str. 3998T(B)3</name>
    <dbReference type="NCBI Taxonomy" id="1339316"/>
    <lineage>
        <taxon>Bacteria</taxon>
        <taxon>Pseudomonadati</taxon>
        <taxon>Bacteroidota</taxon>
        <taxon>Bacteroidia</taxon>
        <taxon>Bacteroidales</taxon>
        <taxon>Bacteroidaceae</taxon>
        <taxon>Bacteroides</taxon>
    </lineage>
</organism>
<dbReference type="AlphaFoldDB" id="A0A015U0E5"/>
<dbReference type="Pfam" id="PF12872">
    <property type="entry name" value="OST-HTH"/>
    <property type="match status" value="1"/>
</dbReference>
<feature type="domain" description="HTH OST-type" evidence="1">
    <location>
        <begin position="51"/>
        <end position="123"/>
    </location>
</feature>
<dbReference type="PATRIC" id="fig|1339316.3.peg.4960"/>
<dbReference type="Gene3D" id="3.30.420.610">
    <property type="entry name" value="LOTUS domain-like"/>
    <property type="match status" value="1"/>
</dbReference>
<gene>
    <name evidence="2" type="ORF">M125_5222</name>
</gene>
<proteinExistence type="predicted"/>
<evidence type="ECO:0000313" key="3">
    <source>
        <dbReference type="Proteomes" id="UP000020773"/>
    </source>
</evidence>
<evidence type="ECO:0000259" key="1">
    <source>
        <dbReference type="PROSITE" id="PS51644"/>
    </source>
</evidence>
<dbReference type="InterPro" id="IPR025605">
    <property type="entry name" value="OST-HTH/LOTUS_dom"/>
</dbReference>
<evidence type="ECO:0000313" key="2">
    <source>
        <dbReference type="EMBL" id="EXY88147.1"/>
    </source>
</evidence>
<sequence length="135" mass="15521">MGIPFKELADLLPEDVYKTINFSKPEKKDEQESIKVRNHDFHNEKSTMPKSLSKIIRKAYEACKKESDEVLVAKLGGKIKAENPNFKLDTYGYTKFKDLCSAYPSEIELYENSKAALCIRLIHSAKQRKSNNFTN</sequence>
<accession>A0A015U0E5</accession>
<comment type="caution">
    <text evidence="2">The sequence shown here is derived from an EMBL/GenBank/DDBJ whole genome shotgun (WGS) entry which is preliminary data.</text>
</comment>